<feature type="chain" id="PRO_5011569887" description="DUF4394 domain-containing protein" evidence="1">
    <location>
        <begin position="21"/>
        <end position="257"/>
    </location>
</feature>
<evidence type="ECO:0000313" key="4">
    <source>
        <dbReference type="Proteomes" id="UP000198539"/>
    </source>
</evidence>
<dbReference type="EMBL" id="FNOM01000008">
    <property type="protein sequence ID" value="SDX46337.1"/>
    <property type="molecule type" value="Genomic_DNA"/>
</dbReference>
<feature type="domain" description="DUF4394" evidence="2">
    <location>
        <begin position="41"/>
        <end position="250"/>
    </location>
</feature>
<keyword evidence="4" id="KW-1185">Reference proteome</keyword>
<sequence>MKKLLLPAAIAALSGAPVFADTAIGLAGDRSLVSIDLATGQVTGVTEVDYDGRLHGIDYRPATDTLIGVTEGFDVVNIDPETGTWEALVTMDTELPIEDGAVVIVDINPAADALRFMSGITNHRVNLTTGAVMVDGDLSFTDGTEGMPMVGGTAYSNSFGRPEATAMYNIDTELHALLRQTAPNDGDNTVLGMPDVMFEGPVAFDIVTDAEGMNTAWLSANGMLHTISLEDGSITESWEIEGLDVTLRDITVMTAAD</sequence>
<organism evidence="3 4">
    <name type="scientific">Roseicitreum antarcticum</name>
    <dbReference type="NCBI Taxonomy" id="564137"/>
    <lineage>
        <taxon>Bacteria</taxon>
        <taxon>Pseudomonadati</taxon>
        <taxon>Pseudomonadota</taxon>
        <taxon>Alphaproteobacteria</taxon>
        <taxon>Rhodobacterales</taxon>
        <taxon>Paracoccaceae</taxon>
        <taxon>Roseicitreum</taxon>
    </lineage>
</organism>
<evidence type="ECO:0000259" key="2">
    <source>
        <dbReference type="Pfam" id="PF14339"/>
    </source>
</evidence>
<dbReference type="SUPFAM" id="SSF63825">
    <property type="entry name" value="YWTD domain"/>
    <property type="match status" value="1"/>
</dbReference>
<protein>
    <recommendedName>
        <fullName evidence="2">DUF4394 domain-containing protein</fullName>
    </recommendedName>
</protein>
<proteinExistence type="predicted"/>
<accession>A0A1H3BWN0</accession>
<name>A0A1H3BWN0_9RHOB</name>
<gene>
    <name evidence="3" type="ORF">SAMN04488238_108211</name>
</gene>
<dbReference type="OrthoDB" id="531718at2"/>
<dbReference type="InterPro" id="IPR025507">
    <property type="entry name" value="DUF4394"/>
</dbReference>
<dbReference type="AlphaFoldDB" id="A0A1H3BWN0"/>
<feature type="signal peptide" evidence="1">
    <location>
        <begin position="1"/>
        <end position="20"/>
    </location>
</feature>
<evidence type="ECO:0000313" key="3">
    <source>
        <dbReference type="EMBL" id="SDX46337.1"/>
    </source>
</evidence>
<dbReference type="STRING" id="564137.SAMN04488238_108211"/>
<dbReference type="Pfam" id="PF14339">
    <property type="entry name" value="DUF4394"/>
    <property type="match status" value="1"/>
</dbReference>
<keyword evidence="1" id="KW-0732">Signal</keyword>
<dbReference type="Proteomes" id="UP000198539">
    <property type="component" value="Unassembled WGS sequence"/>
</dbReference>
<reference evidence="3 4" key="1">
    <citation type="submission" date="2016-10" db="EMBL/GenBank/DDBJ databases">
        <authorList>
            <person name="de Groot N.N."/>
        </authorList>
    </citation>
    <scope>NUCLEOTIDE SEQUENCE [LARGE SCALE GENOMIC DNA]</scope>
    <source>
        <strain evidence="3 4">CGMCC 1.8894</strain>
    </source>
</reference>
<dbReference type="RefSeq" id="WP_092891082.1">
    <property type="nucleotide sequence ID" value="NZ_CP061498.1"/>
</dbReference>
<evidence type="ECO:0000256" key="1">
    <source>
        <dbReference type="SAM" id="SignalP"/>
    </source>
</evidence>